<dbReference type="EMBL" id="MU825416">
    <property type="protein sequence ID" value="KAJ7390460.1"/>
    <property type="molecule type" value="Genomic_DNA"/>
</dbReference>
<protein>
    <submittedName>
        <fullName evidence="1">Uncharacterized protein</fullName>
    </submittedName>
</protein>
<sequence length="128" mass="15364">MEVLKQEAEQLDEIKELEDGDFPADKRRKVRWSVDLEEVHYFVPLPQPTEGRWKRKIKCLREKALDLKHKPILLLWDFYDSNTVHLFHSGLEFLARKVNGGRSDKVNFEDIHDINKPWDELFELYTSR</sequence>
<dbReference type="AlphaFoldDB" id="A0A9W9ZZZ5"/>
<dbReference type="OrthoDB" id="5974612at2759"/>
<accession>A0A9W9ZZZ5</accession>
<evidence type="ECO:0000313" key="1">
    <source>
        <dbReference type="EMBL" id="KAJ7390460.1"/>
    </source>
</evidence>
<keyword evidence="2" id="KW-1185">Reference proteome</keyword>
<reference evidence="1" key="1">
    <citation type="submission" date="2023-01" db="EMBL/GenBank/DDBJ databases">
        <title>Genome assembly of the deep-sea coral Lophelia pertusa.</title>
        <authorList>
            <person name="Herrera S."/>
            <person name="Cordes E."/>
        </authorList>
    </citation>
    <scope>NUCLEOTIDE SEQUENCE</scope>
    <source>
        <strain evidence="1">USNM1676648</strain>
        <tissue evidence="1">Polyp</tissue>
    </source>
</reference>
<evidence type="ECO:0000313" key="2">
    <source>
        <dbReference type="Proteomes" id="UP001163046"/>
    </source>
</evidence>
<organism evidence="1 2">
    <name type="scientific">Desmophyllum pertusum</name>
    <dbReference type="NCBI Taxonomy" id="174260"/>
    <lineage>
        <taxon>Eukaryota</taxon>
        <taxon>Metazoa</taxon>
        <taxon>Cnidaria</taxon>
        <taxon>Anthozoa</taxon>
        <taxon>Hexacorallia</taxon>
        <taxon>Scleractinia</taxon>
        <taxon>Caryophylliina</taxon>
        <taxon>Caryophylliidae</taxon>
        <taxon>Desmophyllum</taxon>
    </lineage>
</organism>
<dbReference type="Proteomes" id="UP001163046">
    <property type="component" value="Unassembled WGS sequence"/>
</dbReference>
<proteinExistence type="predicted"/>
<name>A0A9W9ZZZ5_9CNID</name>
<gene>
    <name evidence="1" type="ORF">OS493_025162</name>
</gene>
<comment type="caution">
    <text evidence="1">The sequence shown here is derived from an EMBL/GenBank/DDBJ whole genome shotgun (WGS) entry which is preliminary data.</text>
</comment>